<protein>
    <submittedName>
        <fullName evidence="9">Mce related protein</fullName>
    </submittedName>
</protein>
<dbReference type="Pfam" id="PF02470">
    <property type="entry name" value="MlaD"/>
    <property type="match status" value="2"/>
</dbReference>
<evidence type="ECO:0000256" key="4">
    <source>
        <dbReference type="ARBA" id="ARBA00022692"/>
    </source>
</evidence>
<comment type="subcellular location">
    <subcellularLocation>
        <location evidence="1">Cell inner membrane</location>
    </subcellularLocation>
</comment>
<dbReference type="RefSeq" id="WP_002689860.1">
    <property type="nucleotide sequence ID" value="NZ_JH600070.1"/>
</dbReference>
<accession>I3CHA5</accession>
<dbReference type="GO" id="GO:0005886">
    <property type="term" value="C:plasma membrane"/>
    <property type="evidence" value="ECO:0007669"/>
    <property type="project" value="UniProtKB-SubCell"/>
</dbReference>
<dbReference type="EMBL" id="JH600070">
    <property type="protein sequence ID" value="EIJ42998.1"/>
    <property type="molecule type" value="Genomic_DNA"/>
</dbReference>
<evidence type="ECO:0000256" key="6">
    <source>
        <dbReference type="ARBA" id="ARBA00023136"/>
    </source>
</evidence>
<name>I3CHA5_9GAMM</name>
<keyword evidence="5 7" id="KW-1133">Transmembrane helix</keyword>
<reference evidence="9 10" key="1">
    <citation type="submission" date="2011-11" db="EMBL/GenBank/DDBJ databases">
        <title>Improved High-Quality Draft sequence of Beggiatoa alba B18lD.</title>
        <authorList>
            <consortium name="US DOE Joint Genome Institute"/>
            <person name="Lucas S."/>
            <person name="Han J."/>
            <person name="Lapidus A."/>
            <person name="Cheng J.-F."/>
            <person name="Goodwin L."/>
            <person name="Pitluck S."/>
            <person name="Peters L."/>
            <person name="Mikhailova N."/>
            <person name="Held B."/>
            <person name="Detter J.C."/>
            <person name="Han C."/>
            <person name="Tapia R."/>
            <person name="Land M."/>
            <person name="Hauser L."/>
            <person name="Kyrpides N."/>
            <person name="Ivanova N."/>
            <person name="Pagani I."/>
            <person name="Samuel K."/>
            <person name="Teske A."/>
            <person name="Mueller J."/>
            <person name="Woyke T."/>
        </authorList>
    </citation>
    <scope>NUCLEOTIDE SEQUENCE [LARGE SCALE GENOMIC DNA]</scope>
    <source>
        <strain evidence="9 10">B18LD</strain>
    </source>
</reference>
<keyword evidence="3" id="KW-0997">Cell inner membrane</keyword>
<proteinExistence type="predicted"/>
<evidence type="ECO:0000259" key="8">
    <source>
        <dbReference type="Pfam" id="PF02470"/>
    </source>
</evidence>
<keyword evidence="2" id="KW-1003">Cell membrane</keyword>
<evidence type="ECO:0000313" key="9">
    <source>
        <dbReference type="EMBL" id="EIJ42998.1"/>
    </source>
</evidence>
<evidence type="ECO:0000256" key="5">
    <source>
        <dbReference type="ARBA" id="ARBA00022989"/>
    </source>
</evidence>
<keyword evidence="6 7" id="KW-0472">Membrane</keyword>
<dbReference type="eggNOG" id="COG3008">
    <property type="taxonomic scope" value="Bacteria"/>
</dbReference>
<dbReference type="InterPro" id="IPR003399">
    <property type="entry name" value="Mce/MlaD"/>
</dbReference>
<feature type="domain" description="Mce/MlaD" evidence="8">
    <location>
        <begin position="46"/>
        <end position="135"/>
    </location>
</feature>
<gene>
    <name evidence="9" type="ORF">BegalDRAFT_2133</name>
</gene>
<dbReference type="PANTHER" id="PTHR30462">
    <property type="entry name" value="INTERMEMBRANE TRANSPORT PROTEIN PQIB-RELATED"/>
    <property type="match status" value="1"/>
</dbReference>
<sequence length="483" mass="53476">MNETASSLPIARLKPRFTLSWLLWLLPLLALFIVSILLYQAQQQRGIPLTIEFQQGYGIKTGDTLRYRGIEIGQVYRVRLSDDLQKVLVDIYLAKNAASIARQGSRFWIVRPQLDITGASGLETVVGANYISVLPNKEASQPQTHFVGLDMPLSITDLDAGGVEILLQTSGKGMLKRGAPVLYRQVAIGTILNVDLDTDSSAVVVHAYIKPEYTHFIRENARFWKISGMRVSAGWTGVDFQMDSLYSVIAGGIGLAIPSDYGALASTEKRFPLYDEPQEDWLQWTAYIAPDSQHLTNLANYPKPLWATLSWQNKRLAFWRETQQQAWVLPVQDGFLAPKSVLIPPDGVENPVLAIGDLTINLQTITPIIYNGDLAILPYTHNFSAVSLPLSPIINTYPEPINSLVIADATTSPHPIKAERYQKYDDVWLLQDKQAFSPSWLGAPVIATETGELLGILIVTDNLVGVSLLIGNPLIEKDKTTAK</sequence>
<organism evidence="9 10">
    <name type="scientific">Beggiatoa alba B18LD</name>
    <dbReference type="NCBI Taxonomy" id="395493"/>
    <lineage>
        <taxon>Bacteria</taxon>
        <taxon>Pseudomonadati</taxon>
        <taxon>Pseudomonadota</taxon>
        <taxon>Gammaproteobacteria</taxon>
        <taxon>Thiotrichales</taxon>
        <taxon>Thiotrichaceae</taxon>
        <taxon>Beggiatoa</taxon>
    </lineage>
</organism>
<dbReference type="PANTHER" id="PTHR30462:SF0">
    <property type="entry name" value="INTERMEMBRANE TRANSPORT PROTEIN YEBT"/>
    <property type="match status" value="1"/>
</dbReference>
<feature type="transmembrane region" description="Helical" evidence="7">
    <location>
        <begin position="21"/>
        <end position="39"/>
    </location>
</feature>
<dbReference type="STRING" id="395493.BegalDRAFT_2133"/>
<evidence type="ECO:0000313" key="10">
    <source>
        <dbReference type="Proteomes" id="UP000005744"/>
    </source>
</evidence>
<evidence type="ECO:0000256" key="2">
    <source>
        <dbReference type="ARBA" id="ARBA00022475"/>
    </source>
</evidence>
<dbReference type="HOGENOM" id="CLU_564597_0_0_6"/>
<evidence type="ECO:0000256" key="3">
    <source>
        <dbReference type="ARBA" id="ARBA00022519"/>
    </source>
</evidence>
<evidence type="ECO:0000256" key="1">
    <source>
        <dbReference type="ARBA" id="ARBA00004533"/>
    </source>
</evidence>
<dbReference type="Proteomes" id="UP000005744">
    <property type="component" value="Unassembled WGS sequence"/>
</dbReference>
<evidence type="ECO:0000256" key="7">
    <source>
        <dbReference type="SAM" id="Phobius"/>
    </source>
</evidence>
<dbReference type="InterPro" id="IPR051800">
    <property type="entry name" value="PqiA-PqiB_transport"/>
</dbReference>
<keyword evidence="10" id="KW-1185">Reference proteome</keyword>
<dbReference type="AlphaFoldDB" id="I3CHA5"/>
<keyword evidence="4 7" id="KW-0812">Transmembrane</keyword>
<feature type="domain" description="Mce/MlaD" evidence="8">
    <location>
        <begin position="163"/>
        <end position="222"/>
    </location>
</feature>